<dbReference type="InterPro" id="IPR001680">
    <property type="entry name" value="WD40_rpt"/>
</dbReference>
<comment type="caution">
    <text evidence="5">The sequence shown here is derived from an EMBL/GenBank/DDBJ whole genome shotgun (WGS) entry which is preliminary data.</text>
</comment>
<dbReference type="Gene3D" id="1.25.40.10">
    <property type="entry name" value="Tetratricopeptide repeat domain"/>
    <property type="match status" value="1"/>
</dbReference>
<dbReference type="Proteomes" id="UP001608902">
    <property type="component" value="Unassembled WGS sequence"/>
</dbReference>
<organism evidence="5 6">
    <name type="scientific">Gnathostoma spinigerum</name>
    <dbReference type="NCBI Taxonomy" id="75299"/>
    <lineage>
        <taxon>Eukaryota</taxon>
        <taxon>Metazoa</taxon>
        <taxon>Ecdysozoa</taxon>
        <taxon>Nematoda</taxon>
        <taxon>Chromadorea</taxon>
        <taxon>Rhabditida</taxon>
        <taxon>Spirurina</taxon>
        <taxon>Gnathostomatomorpha</taxon>
        <taxon>Gnathostomatoidea</taxon>
        <taxon>Gnathostomatidae</taxon>
        <taxon>Gnathostoma</taxon>
    </lineage>
</organism>
<dbReference type="PROSITE" id="PS50082">
    <property type="entry name" value="WD_REPEATS_2"/>
    <property type="match status" value="1"/>
</dbReference>
<dbReference type="SUPFAM" id="SSF48452">
    <property type="entry name" value="TPR-like"/>
    <property type="match status" value="1"/>
</dbReference>
<dbReference type="PANTHER" id="PTHR15574">
    <property type="entry name" value="WD REPEAT DOMAIN-CONTAINING FAMILY"/>
    <property type="match status" value="1"/>
</dbReference>
<dbReference type="EMBL" id="JBGFUD010005373">
    <property type="protein sequence ID" value="MFH4980305.1"/>
    <property type="molecule type" value="Genomic_DNA"/>
</dbReference>
<protein>
    <recommendedName>
        <fullName evidence="7">WD and tetratricopeptide repeats protein 1</fullName>
    </recommendedName>
</protein>
<dbReference type="PANTHER" id="PTHR15574:SF40">
    <property type="entry name" value="WD AND TETRATRICOPEPTIDE REPEATS PROTEIN 1"/>
    <property type="match status" value="1"/>
</dbReference>
<keyword evidence="1 3" id="KW-0853">WD repeat</keyword>
<evidence type="ECO:0000256" key="4">
    <source>
        <dbReference type="SAM" id="Phobius"/>
    </source>
</evidence>
<dbReference type="InterPro" id="IPR011990">
    <property type="entry name" value="TPR-like_helical_dom_sf"/>
</dbReference>
<keyword evidence="2" id="KW-0677">Repeat</keyword>
<name>A0ABD6EL80_9BILA</name>
<keyword evidence="6" id="KW-1185">Reference proteome</keyword>
<sequence length="556" mass="62448">MDGSILKCLRERELGVFGAEDICKRQIISPQLLDRLGHTKTLVGHEGCVNCLQWNSSGTLLTSGSDDMGIRVWQVEGNCLHNITTGHMNNIFSVQFLPSGHDEIILSAAGDCSVRMHSYTHSDSPYIWWSQGRVKRLAVSKNDPHIFWSAAEDGIIKQYDTRSCEAISLLRFDEKECKSLAINETRSEMMAVALNQAAVPLYDRRNLSESICTLVPGHIPITMGSERHAFRSFSVTHVGFNSLGNELLVNIGGEQIYIFNVLDRAHEPDALEMLNQLLVSPARLPAEPGPMMTVEQRTSDRFKAERERAKIFFNNKNYTDAIDTYSRAIYECEKLCGPNPPPSHPYAMDLCLLLANRGAGYMRRMWEGDAYACLLDVVRALNIEPRNTKAHYRAVKALMELKQYDLARKISHLFKERFPSDHSCDKLDFVLRSDPKTPVEWISHGLSDFVQRLCGHCNTNTDIKTTVSVMLKLHSSIVPAVFFLHALRANLPIHFSQLLPLISARLKNGRDSAAGNLLTLISQDLSTVSSLSILWGCLTLLMIVHSFSVFSYNACF</sequence>
<keyword evidence="4" id="KW-0472">Membrane</keyword>
<feature type="repeat" description="WD" evidence="3">
    <location>
        <begin position="42"/>
        <end position="76"/>
    </location>
</feature>
<gene>
    <name evidence="5" type="ORF">AB6A40_007014</name>
</gene>
<dbReference type="SUPFAM" id="SSF50978">
    <property type="entry name" value="WD40 repeat-like"/>
    <property type="match status" value="1"/>
</dbReference>
<dbReference type="InterPro" id="IPR036322">
    <property type="entry name" value="WD40_repeat_dom_sf"/>
</dbReference>
<evidence type="ECO:0000313" key="6">
    <source>
        <dbReference type="Proteomes" id="UP001608902"/>
    </source>
</evidence>
<dbReference type="AlphaFoldDB" id="A0ABD6EL80"/>
<accession>A0ABD6EL80</accession>
<dbReference type="InterPro" id="IPR045151">
    <property type="entry name" value="DCAF8"/>
</dbReference>
<evidence type="ECO:0008006" key="7">
    <source>
        <dbReference type="Google" id="ProtNLM"/>
    </source>
</evidence>
<evidence type="ECO:0000256" key="1">
    <source>
        <dbReference type="ARBA" id="ARBA00022574"/>
    </source>
</evidence>
<dbReference type="InterPro" id="IPR015943">
    <property type="entry name" value="WD40/YVTN_repeat-like_dom_sf"/>
</dbReference>
<reference evidence="5 6" key="1">
    <citation type="submission" date="2024-08" db="EMBL/GenBank/DDBJ databases">
        <title>Gnathostoma spinigerum genome.</title>
        <authorList>
            <person name="Gonzalez-Bertolin B."/>
            <person name="Monzon S."/>
            <person name="Zaballos A."/>
            <person name="Jimenez P."/>
            <person name="Dekumyoy P."/>
            <person name="Varona S."/>
            <person name="Cuesta I."/>
            <person name="Sumanam S."/>
            <person name="Adisakwattana P."/>
            <person name="Gasser R.B."/>
            <person name="Hernandez-Gonzalez A."/>
            <person name="Young N.D."/>
            <person name="Perteguer M.J."/>
        </authorList>
    </citation>
    <scope>NUCLEOTIDE SEQUENCE [LARGE SCALE GENOMIC DNA]</scope>
    <source>
        <strain evidence="5">AL3</strain>
        <tissue evidence="5">Liver</tissue>
    </source>
</reference>
<dbReference type="Pfam" id="PF00400">
    <property type="entry name" value="WD40"/>
    <property type="match status" value="2"/>
</dbReference>
<feature type="transmembrane region" description="Helical" evidence="4">
    <location>
        <begin position="533"/>
        <end position="555"/>
    </location>
</feature>
<dbReference type="SMART" id="SM00320">
    <property type="entry name" value="WD40"/>
    <property type="match status" value="3"/>
</dbReference>
<evidence type="ECO:0000256" key="2">
    <source>
        <dbReference type="ARBA" id="ARBA00022737"/>
    </source>
</evidence>
<keyword evidence="4" id="KW-0812">Transmembrane</keyword>
<keyword evidence="4" id="KW-1133">Transmembrane helix</keyword>
<dbReference type="Gene3D" id="2.130.10.10">
    <property type="entry name" value="YVTN repeat-like/Quinoprotein amine dehydrogenase"/>
    <property type="match status" value="2"/>
</dbReference>
<evidence type="ECO:0000256" key="3">
    <source>
        <dbReference type="PROSITE-ProRule" id="PRU00221"/>
    </source>
</evidence>
<evidence type="ECO:0000313" key="5">
    <source>
        <dbReference type="EMBL" id="MFH4980305.1"/>
    </source>
</evidence>
<dbReference type="PROSITE" id="PS50294">
    <property type="entry name" value="WD_REPEATS_REGION"/>
    <property type="match status" value="1"/>
</dbReference>
<proteinExistence type="predicted"/>